<feature type="region of interest" description="Disordered" evidence="10">
    <location>
        <begin position="1"/>
        <end position="54"/>
    </location>
</feature>
<gene>
    <name evidence="12" type="ORF">UCRPC4_g04903</name>
</gene>
<dbReference type="InterPro" id="IPR050335">
    <property type="entry name" value="ERT1_acuK_gluconeogen_tf"/>
</dbReference>
<name>A0A0G2E730_PHACM</name>
<organism evidence="12 13">
    <name type="scientific">Phaeomoniella chlamydospora</name>
    <name type="common">Phaeoacremonium chlamydosporum</name>
    <dbReference type="NCBI Taxonomy" id="158046"/>
    <lineage>
        <taxon>Eukaryota</taxon>
        <taxon>Fungi</taxon>
        <taxon>Dikarya</taxon>
        <taxon>Ascomycota</taxon>
        <taxon>Pezizomycotina</taxon>
        <taxon>Eurotiomycetes</taxon>
        <taxon>Chaetothyriomycetidae</taxon>
        <taxon>Phaeomoniellales</taxon>
        <taxon>Phaeomoniellaceae</taxon>
        <taxon>Phaeomoniella</taxon>
    </lineage>
</organism>
<dbReference type="GO" id="GO:0006094">
    <property type="term" value="P:gluconeogenesis"/>
    <property type="evidence" value="ECO:0007669"/>
    <property type="project" value="UniProtKB-KW"/>
</dbReference>
<keyword evidence="4" id="KW-0479">Metal-binding</keyword>
<dbReference type="Gene3D" id="4.10.240.10">
    <property type="entry name" value="Zn(2)-C6 fungal-type DNA-binding domain"/>
    <property type="match status" value="1"/>
</dbReference>
<comment type="subcellular location">
    <subcellularLocation>
        <location evidence="1">Nucleus</location>
    </subcellularLocation>
</comment>
<evidence type="ECO:0000256" key="1">
    <source>
        <dbReference type="ARBA" id="ARBA00004123"/>
    </source>
</evidence>
<evidence type="ECO:0000256" key="2">
    <source>
        <dbReference type="ARBA" id="ARBA00010855"/>
    </source>
</evidence>
<evidence type="ECO:0000256" key="4">
    <source>
        <dbReference type="ARBA" id="ARBA00022723"/>
    </source>
</evidence>
<dbReference type="CDD" id="cd00067">
    <property type="entry name" value="GAL4"/>
    <property type="match status" value="1"/>
</dbReference>
<feature type="compositionally biased region" description="Basic and acidic residues" evidence="10">
    <location>
        <begin position="19"/>
        <end position="34"/>
    </location>
</feature>
<dbReference type="Pfam" id="PF24990">
    <property type="entry name" value="PAS_13"/>
    <property type="match status" value="1"/>
</dbReference>
<feature type="region of interest" description="Disordered" evidence="10">
    <location>
        <begin position="111"/>
        <end position="146"/>
    </location>
</feature>
<proteinExistence type="inferred from homology"/>
<reference evidence="12 13" key="1">
    <citation type="submission" date="2015-05" db="EMBL/GenBank/DDBJ databases">
        <title>Distinctive expansion of gene families associated with plant cell wall degradation and secondary metabolism in the genomes of grapevine trunk pathogens.</title>
        <authorList>
            <person name="Lawrence D.P."/>
            <person name="Travadon R."/>
            <person name="Rolshausen P.E."/>
            <person name="Baumgartner K."/>
        </authorList>
    </citation>
    <scope>NUCLEOTIDE SEQUENCE [LARGE SCALE GENOMIC DNA]</scope>
    <source>
        <strain evidence="12">UCRPC4</strain>
    </source>
</reference>
<dbReference type="GO" id="GO:0000977">
    <property type="term" value="F:RNA polymerase II transcription regulatory region sequence-specific DNA binding"/>
    <property type="evidence" value="ECO:0007669"/>
    <property type="project" value="TreeGrafter"/>
</dbReference>
<evidence type="ECO:0000256" key="8">
    <source>
        <dbReference type="ARBA" id="ARBA00023163"/>
    </source>
</evidence>
<dbReference type="SMART" id="SM00066">
    <property type="entry name" value="GAL4"/>
    <property type="match status" value="1"/>
</dbReference>
<keyword evidence="8" id="KW-0804">Transcription</keyword>
<keyword evidence="3" id="KW-0312">Gluconeogenesis</keyword>
<evidence type="ECO:0000256" key="6">
    <source>
        <dbReference type="ARBA" id="ARBA00023015"/>
    </source>
</evidence>
<evidence type="ECO:0000313" key="12">
    <source>
        <dbReference type="EMBL" id="KKY18434.1"/>
    </source>
</evidence>
<feature type="domain" description="Zn(2)-C6 fungal-type" evidence="11">
    <location>
        <begin position="60"/>
        <end position="89"/>
    </location>
</feature>
<evidence type="ECO:0000256" key="7">
    <source>
        <dbReference type="ARBA" id="ARBA00023125"/>
    </source>
</evidence>
<dbReference type="InterPro" id="IPR001138">
    <property type="entry name" value="Zn2Cys6_DnaBD"/>
</dbReference>
<keyword evidence="5" id="KW-0862">Zinc</keyword>
<sequence>MTSDSEDDHSQSSAAEDSGGEHGGDMAQHRDKDMSGQNGAKSFTNAKDPMRPRRKKARRACFACQRAHLTCGDERPCQRCIKRGLQDQCQDGVRKKAKYLHDAPNEALMPGAATMYNQGNPVSRELSLHSDHSQPSHQPDQFFQPQNGQTYNVYQQNKAMPPPMLQDSSINPATFAQQSPISPPFSMGSAPGVSAPNLTSSAQNTPNLQTAWNGPMFDHHDPSLFNFDLASMNFGNHYGALEFGMLGHMATGAGETPPSDTHTQRGSVGAGTYPNALGFGNSPGNGAYNFGDTLISDWPNDQNLYNQQFRNNQPPNAFAIETNPANFQSPDSNASPQAMMNLKLEDSPNMSGNTLRPNNGPLISSNNQSRPLQVRQPHPIISTPNLKASVLAGKRQSRRDPSHIYTAVTTPYPYTTGFHSLISFLQKRFASSPQKTLQIAKSLASIRPSFIATTKTLNRDDLVFMEKCFQRTLWEYEGFIEGIGTPTIIARRTGEIAAVGKEFCILTGWKKEVLLGKEPNLNINRGASAATTGASTLGGKISGVNTPVPRSLAASDGLVSDGGRTLGRTQPVFLAELLDDESVVEFYEDFARLAFGDSRGSVTGKGTLLKYRTKEDLDGINDIADKPSFKRSSNGASRNGIAGEGGMQELGIKNGKVECTYCWTVKRDVFDIPMLLVMNFLPII</sequence>
<evidence type="ECO:0000256" key="9">
    <source>
        <dbReference type="ARBA" id="ARBA00023242"/>
    </source>
</evidence>
<dbReference type="InterPro" id="IPR056751">
    <property type="entry name" value="PAS_13"/>
</dbReference>
<evidence type="ECO:0000256" key="3">
    <source>
        <dbReference type="ARBA" id="ARBA00022432"/>
    </source>
</evidence>
<dbReference type="SUPFAM" id="SSF57701">
    <property type="entry name" value="Zn2/Cys6 DNA-binding domain"/>
    <property type="match status" value="1"/>
</dbReference>
<feature type="compositionally biased region" description="Polar residues" evidence="10">
    <location>
        <begin position="135"/>
        <end position="146"/>
    </location>
</feature>
<dbReference type="GO" id="GO:0008270">
    <property type="term" value="F:zinc ion binding"/>
    <property type="evidence" value="ECO:0007669"/>
    <property type="project" value="InterPro"/>
</dbReference>
<evidence type="ECO:0000256" key="5">
    <source>
        <dbReference type="ARBA" id="ARBA00022833"/>
    </source>
</evidence>
<keyword evidence="9" id="KW-0539">Nucleus</keyword>
<comment type="similarity">
    <text evidence="2">Belongs to the ERT1/acuK family.</text>
</comment>
<evidence type="ECO:0000256" key="10">
    <source>
        <dbReference type="SAM" id="MobiDB-lite"/>
    </source>
</evidence>
<feature type="compositionally biased region" description="Polar residues" evidence="10">
    <location>
        <begin position="35"/>
        <end position="45"/>
    </location>
</feature>
<dbReference type="EMBL" id="LCWF01000121">
    <property type="protein sequence ID" value="KKY18434.1"/>
    <property type="molecule type" value="Genomic_DNA"/>
</dbReference>
<accession>A0A0G2E730</accession>
<reference evidence="12 13" key="2">
    <citation type="submission" date="2015-05" db="EMBL/GenBank/DDBJ databases">
        <authorList>
            <person name="Morales-Cruz A."/>
            <person name="Amrine K.C."/>
            <person name="Cantu D."/>
        </authorList>
    </citation>
    <scope>NUCLEOTIDE SEQUENCE [LARGE SCALE GENOMIC DNA]</scope>
    <source>
        <strain evidence="12">UCRPC4</strain>
    </source>
</reference>
<dbReference type="GO" id="GO:0005634">
    <property type="term" value="C:nucleus"/>
    <property type="evidence" value="ECO:0007669"/>
    <property type="project" value="UniProtKB-SubCell"/>
</dbReference>
<dbReference type="PANTHER" id="PTHR47659">
    <property type="entry name" value="ZN(II)2CYS6 TRANSCRIPTION FACTOR (EUROFUNG)-RELATED"/>
    <property type="match status" value="1"/>
</dbReference>
<protein>
    <submittedName>
        <fullName evidence="12">Putative transcription factor</fullName>
    </submittedName>
</protein>
<dbReference type="PANTHER" id="PTHR47659:SF1">
    <property type="entry name" value="TRANSCRIPTION ACTIVATOR OF GLUCONEOGENESIS ERT1"/>
    <property type="match status" value="1"/>
</dbReference>
<keyword evidence="6" id="KW-0805">Transcription regulation</keyword>
<keyword evidence="7" id="KW-0238">DNA-binding</keyword>
<dbReference type="GO" id="GO:0000981">
    <property type="term" value="F:DNA-binding transcription factor activity, RNA polymerase II-specific"/>
    <property type="evidence" value="ECO:0007669"/>
    <property type="project" value="InterPro"/>
</dbReference>
<evidence type="ECO:0000313" key="13">
    <source>
        <dbReference type="Proteomes" id="UP000053317"/>
    </source>
</evidence>
<keyword evidence="13" id="KW-1185">Reference proteome</keyword>
<dbReference type="InterPro" id="IPR036864">
    <property type="entry name" value="Zn2-C6_fun-type_DNA-bd_sf"/>
</dbReference>
<comment type="caution">
    <text evidence="12">The sequence shown here is derived from an EMBL/GenBank/DDBJ whole genome shotgun (WGS) entry which is preliminary data.</text>
</comment>
<dbReference type="PROSITE" id="PS50048">
    <property type="entry name" value="ZN2_CY6_FUNGAL_2"/>
    <property type="match status" value="1"/>
</dbReference>
<dbReference type="GO" id="GO:0009267">
    <property type="term" value="P:cellular response to starvation"/>
    <property type="evidence" value="ECO:0007669"/>
    <property type="project" value="TreeGrafter"/>
</dbReference>
<dbReference type="AlphaFoldDB" id="A0A0G2E730"/>
<dbReference type="Proteomes" id="UP000053317">
    <property type="component" value="Unassembled WGS sequence"/>
</dbReference>
<evidence type="ECO:0000259" key="11">
    <source>
        <dbReference type="PROSITE" id="PS50048"/>
    </source>
</evidence>
<dbReference type="OrthoDB" id="2538135at2759"/>